<sequence>MLMFRRMDIILPMNSQYSVLDHFTIQMHDALTRLGIHCRLLKIQHENPKAFYEELARDLPECTLCFNGLTSSSGEFLADFLKIPHIACLVDSPHYFLDLAKSTHSVLTCPDRFEANFFAPLFKNPIFFMPHAVEKSLLLEAPDEEKTYPVLMLASAISYKARKTRWHTRYPPHIVKTLKDAAHITLNDQTTSFIKAFAIAHEEHAKLNPNASFEGANSIALLTELEKYVKGEDRVKLIKGVKDAEVHVFGSADGQFDWDACLQGTPENVILHSEVPFPEAINLMKRAKILLNSTPFMKSGAHERIFSGIACGALVITAENNYLKQFFKDDESIVFYRHGHWDEINEKVNYYLSHEEERRRIVEKGRAITLNHHTWDHRAKELMSHFPKA</sequence>
<dbReference type="SUPFAM" id="SSF53756">
    <property type="entry name" value="UDP-Glycosyltransferase/glycogen phosphorylase"/>
    <property type="match status" value="1"/>
</dbReference>
<dbReference type="Proteomes" id="UP000031307">
    <property type="component" value="Unassembled WGS sequence"/>
</dbReference>
<reference evidence="2 3" key="1">
    <citation type="journal article" date="2014" name="Mol. Biol. Evol.">
        <title>Massive expansion of Ubiquitination-related gene families within the Chlamydiae.</title>
        <authorList>
            <person name="Domman D."/>
            <person name="Collingro A."/>
            <person name="Lagkouvardos I."/>
            <person name="Gehre L."/>
            <person name="Weinmaier T."/>
            <person name="Rattei T."/>
            <person name="Subtil A."/>
            <person name="Horn M."/>
        </authorList>
    </citation>
    <scope>NUCLEOTIDE SEQUENCE [LARGE SCALE GENOMIC DNA]</scope>
    <source>
        <strain evidence="2 3">OEW1</strain>
    </source>
</reference>
<protein>
    <recommendedName>
        <fullName evidence="1">Spore protein YkvP/CgeB glycosyl transferase-like domain-containing protein</fullName>
    </recommendedName>
</protein>
<gene>
    <name evidence="2" type="ORF">DB43_AE00030</name>
</gene>
<dbReference type="EMBL" id="JSAM01000115">
    <property type="protein sequence ID" value="KIA76508.1"/>
    <property type="molecule type" value="Genomic_DNA"/>
</dbReference>
<dbReference type="Pfam" id="PF13524">
    <property type="entry name" value="Glyco_trans_1_2"/>
    <property type="match status" value="1"/>
</dbReference>
<evidence type="ECO:0000313" key="2">
    <source>
        <dbReference type="EMBL" id="KIA76508.1"/>
    </source>
</evidence>
<dbReference type="PATRIC" id="fig|83552.4.peg.2368"/>
<feature type="domain" description="Spore protein YkvP/CgeB glycosyl transferase-like" evidence="1">
    <location>
        <begin position="237"/>
        <end position="383"/>
    </location>
</feature>
<dbReference type="AlphaFoldDB" id="A0A0C1E8T6"/>
<dbReference type="InterPro" id="IPR055259">
    <property type="entry name" value="YkvP/CgeB_Glyco_trans-like"/>
</dbReference>
<accession>A0A0C1E8T6</accession>
<dbReference type="Gene3D" id="3.40.50.2000">
    <property type="entry name" value="Glycogen Phosphorylase B"/>
    <property type="match status" value="1"/>
</dbReference>
<evidence type="ECO:0000313" key="3">
    <source>
        <dbReference type="Proteomes" id="UP000031307"/>
    </source>
</evidence>
<comment type="caution">
    <text evidence="2">The sequence shown here is derived from an EMBL/GenBank/DDBJ whole genome shotgun (WGS) entry which is preliminary data.</text>
</comment>
<organism evidence="2 3">
    <name type="scientific">Parachlamydia acanthamoebae</name>
    <dbReference type="NCBI Taxonomy" id="83552"/>
    <lineage>
        <taxon>Bacteria</taxon>
        <taxon>Pseudomonadati</taxon>
        <taxon>Chlamydiota</taxon>
        <taxon>Chlamydiia</taxon>
        <taxon>Parachlamydiales</taxon>
        <taxon>Parachlamydiaceae</taxon>
        <taxon>Parachlamydia</taxon>
    </lineage>
</organism>
<proteinExistence type="predicted"/>
<evidence type="ECO:0000259" key="1">
    <source>
        <dbReference type="Pfam" id="PF13524"/>
    </source>
</evidence>
<name>A0A0C1E8T6_9BACT</name>